<keyword evidence="4" id="KW-0456">Lyase</keyword>
<evidence type="ECO:0000259" key="3">
    <source>
        <dbReference type="PROSITE" id="PS51819"/>
    </source>
</evidence>
<accession>U4L2J7</accession>
<dbReference type="PROSITE" id="PS51819">
    <property type="entry name" value="VOC"/>
    <property type="match status" value="1"/>
</dbReference>
<dbReference type="Gene3D" id="3.10.180.10">
    <property type="entry name" value="2,3-Dihydroxybiphenyl 1,2-Dioxygenase, domain 1"/>
    <property type="match status" value="1"/>
</dbReference>
<evidence type="ECO:0000256" key="1">
    <source>
        <dbReference type="ARBA" id="ARBA00022723"/>
    </source>
</evidence>
<dbReference type="PANTHER" id="PTHR10374:SF19">
    <property type="entry name" value="LYASE (GLO1), PUTATIVE (AFU_ORTHOLOGUE AFUA_2G13550)-RELATED"/>
    <property type="match status" value="1"/>
</dbReference>
<dbReference type="PROSITE" id="PS00935">
    <property type="entry name" value="GLYOXALASE_I_2"/>
    <property type="match status" value="1"/>
</dbReference>
<feature type="domain" description="VOC" evidence="3">
    <location>
        <begin position="35"/>
        <end position="218"/>
    </location>
</feature>
<keyword evidence="5" id="KW-1185">Reference proteome</keyword>
<dbReference type="OMA" id="YCDCLGM"/>
<dbReference type="AlphaFoldDB" id="U4L2J7"/>
<evidence type="ECO:0000256" key="2">
    <source>
        <dbReference type="SAM" id="MobiDB-lite"/>
    </source>
</evidence>
<gene>
    <name evidence="4" type="ORF">PCON_01785</name>
</gene>
<dbReference type="STRING" id="1076935.U4L2J7"/>
<proteinExistence type="predicted"/>
<reference evidence="4 5" key="1">
    <citation type="journal article" date="2013" name="PLoS Genet.">
        <title>The genome and development-dependent transcriptomes of Pyronema confluens: a window into fungal evolution.</title>
        <authorList>
            <person name="Traeger S."/>
            <person name="Altegoer F."/>
            <person name="Freitag M."/>
            <person name="Gabaldon T."/>
            <person name="Kempken F."/>
            <person name="Kumar A."/>
            <person name="Marcet-Houben M."/>
            <person name="Poggeler S."/>
            <person name="Stajich J.E."/>
            <person name="Nowrousian M."/>
        </authorList>
    </citation>
    <scope>NUCLEOTIDE SEQUENCE [LARGE SCALE GENOMIC DNA]</scope>
    <source>
        <strain evidence="5">CBS 100304</strain>
        <tissue evidence="4">Vegetative mycelium</tissue>
    </source>
</reference>
<evidence type="ECO:0000313" key="5">
    <source>
        <dbReference type="Proteomes" id="UP000018144"/>
    </source>
</evidence>
<feature type="region of interest" description="Disordered" evidence="2">
    <location>
        <begin position="1"/>
        <end position="21"/>
    </location>
</feature>
<dbReference type="eggNOG" id="KOG2944">
    <property type="taxonomic scope" value="Eukaryota"/>
</dbReference>
<evidence type="ECO:0000313" key="4">
    <source>
        <dbReference type="EMBL" id="CCX04295.1"/>
    </source>
</evidence>
<dbReference type="InterPro" id="IPR004360">
    <property type="entry name" value="Glyas_Fos-R_dOase_dom"/>
</dbReference>
<organism evidence="4 5">
    <name type="scientific">Pyronema omphalodes (strain CBS 100304)</name>
    <name type="common">Pyronema confluens</name>
    <dbReference type="NCBI Taxonomy" id="1076935"/>
    <lineage>
        <taxon>Eukaryota</taxon>
        <taxon>Fungi</taxon>
        <taxon>Dikarya</taxon>
        <taxon>Ascomycota</taxon>
        <taxon>Pezizomycotina</taxon>
        <taxon>Pezizomycetes</taxon>
        <taxon>Pezizales</taxon>
        <taxon>Pyronemataceae</taxon>
        <taxon>Pyronema</taxon>
    </lineage>
</organism>
<keyword evidence="1" id="KW-0479">Metal-binding</keyword>
<dbReference type="OrthoDB" id="16820at2759"/>
<protein>
    <submittedName>
        <fullName evidence="4">Similar to Lactoylglutathione lyase acc. no. Q9HU72</fullName>
    </submittedName>
</protein>
<dbReference type="EMBL" id="HF935197">
    <property type="protein sequence ID" value="CCX04295.1"/>
    <property type="molecule type" value="Genomic_DNA"/>
</dbReference>
<sequence>MAEEFIPGAHILGSDPPQPAETVGYRLVNPHTPSNQNHLMLRIKNPEKSLQFYKEGLGFRTIFTFNTGLWTSSSPSVPNFRKVYYLGHPNSPEETSTEMLQTLGTRKGLLELYHIPHDETMRYESGNVPGVPGFGHVGFTVPNVAAALERLKKVCPEVKVLKDVGVDKFETMGVPGLGVGEERAGTENDIVEEGYKKVFRQLAFVEDPDGYWVELVPEVVV</sequence>
<dbReference type="InterPro" id="IPR029068">
    <property type="entry name" value="Glyas_Bleomycin-R_OHBP_Dase"/>
</dbReference>
<dbReference type="Proteomes" id="UP000018144">
    <property type="component" value="Unassembled WGS sequence"/>
</dbReference>
<dbReference type="PANTHER" id="PTHR10374">
    <property type="entry name" value="LACTOYLGLUTATHIONE LYASE GLYOXALASE I"/>
    <property type="match status" value="1"/>
</dbReference>
<dbReference type="InterPro" id="IPR018146">
    <property type="entry name" value="Glyoxalase_1_CS"/>
</dbReference>
<dbReference type="GO" id="GO:0046872">
    <property type="term" value="F:metal ion binding"/>
    <property type="evidence" value="ECO:0007669"/>
    <property type="project" value="UniProtKB-KW"/>
</dbReference>
<dbReference type="GO" id="GO:0004462">
    <property type="term" value="F:lactoylglutathione lyase activity"/>
    <property type="evidence" value="ECO:0007669"/>
    <property type="project" value="InterPro"/>
</dbReference>
<dbReference type="SUPFAM" id="SSF54593">
    <property type="entry name" value="Glyoxalase/Bleomycin resistance protein/Dihydroxybiphenyl dioxygenase"/>
    <property type="match status" value="1"/>
</dbReference>
<dbReference type="Pfam" id="PF00903">
    <property type="entry name" value="Glyoxalase"/>
    <property type="match status" value="1"/>
</dbReference>
<dbReference type="InterPro" id="IPR037523">
    <property type="entry name" value="VOC_core"/>
</dbReference>
<name>U4L2J7_PYROM</name>